<feature type="domain" description="DUF1468" evidence="2">
    <location>
        <begin position="9"/>
        <end position="142"/>
    </location>
</feature>
<dbReference type="Pfam" id="PF07331">
    <property type="entry name" value="TctB"/>
    <property type="match status" value="1"/>
</dbReference>
<name>A0A916RRG8_9HYPH</name>
<evidence type="ECO:0000256" key="1">
    <source>
        <dbReference type="SAM" id="Phobius"/>
    </source>
</evidence>
<evidence type="ECO:0000259" key="2">
    <source>
        <dbReference type="Pfam" id="PF07331"/>
    </source>
</evidence>
<dbReference type="AlphaFoldDB" id="A0A916RRG8"/>
<reference evidence="3" key="2">
    <citation type="submission" date="2020-09" db="EMBL/GenBank/DDBJ databases">
        <authorList>
            <person name="Sun Q."/>
            <person name="Zhou Y."/>
        </authorList>
    </citation>
    <scope>NUCLEOTIDE SEQUENCE</scope>
    <source>
        <strain evidence="3">CGMCC 1.15320</strain>
    </source>
</reference>
<feature type="transmembrane region" description="Helical" evidence="1">
    <location>
        <begin position="40"/>
        <end position="63"/>
    </location>
</feature>
<reference evidence="3" key="1">
    <citation type="journal article" date="2014" name="Int. J. Syst. Evol. Microbiol.">
        <title>Complete genome sequence of Corynebacterium casei LMG S-19264T (=DSM 44701T), isolated from a smear-ripened cheese.</title>
        <authorList>
            <consortium name="US DOE Joint Genome Institute (JGI-PGF)"/>
            <person name="Walter F."/>
            <person name="Albersmeier A."/>
            <person name="Kalinowski J."/>
            <person name="Ruckert C."/>
        </authorList>
    </citation>
    <scope>NUCLEOTIDE SEQUENCE</scope>
    <source>
        <strain evidence="3">CGMCC 1.15320</strain>
    </source>
</reference>
<dbReference type="InterPro" id="IPR009936">
    <property type="entry name" value="DUF1468"/>
</dbReference>
<sequence length="149" mass="15552">MIRAPKFVIVGCIFVALALLFFTGSLSLNLGTAGRMGPGYFPLMLSVVLGALGLSVLAIGFFHDGDLPSAPNIRALIFVGLGVGFFAYAVRPLGIVPAVAVSSLLFSLAGREFKLLTAVIAALVLSLGSWALFVVGLSMPWPAFGPLIW</sequence>
<keyword evidence="4" id="KW-1185">Reference proteome</keyword>
<dbReference type="RefSeq" id="WP_188721002.1">
    <property type="nucleotide sequence ID" value="NZ_BMIF01000005.1"/>
</dbReference>
<keyword evidence="1" id="KW-1133">Transmembrane helix</keyword>
<organism evidence="3 4">
    <name type="scientific">Nitratireductor aestuarii</name>
    <dbReference type="NCBI Taxonomy" id="1735103"/>
    <lineage>
        <taxon>Bacteria</taxon>
        <taxon>Pseudomonadati</taxon>
        <taxon>Pseudomonadota</taxon>
        <taxon>Alphaproteobacteria</taxon>
        <taxon>Hyphomicrobiales</taxon>
        <taxon>Phyllobacteriaceae</taxon>
        <taxon>Nitratireductor</taxon>
    </lineage>
</organism>
<dbReference type="EMBL" id="BMIF01000005">
    <property type="protein sequence ID" value="GGA66872.1"/>
    <property type="molecule type" value="Genomic_DNA"/>
</dbReference>
<accession>A0A916RRG8</accession>
<proteinExistence type="predicted"/>
<keyword evidence="1" id="KW-0812">Transmembrane</keyword>
<comment type="caution">
    <text evidence="3">The sequence shown here is derived from an EMBL/GenBank/DDBJ whole genome shotgun (WGS) entry which is preliminary data.</text>
</comment>
<evidence type="ECO:0000313" key="4">
    <source>
        <dbReference type="Proteomes" id="UP000636264"/>
    </source>
</evidence>
<feature type="transmembrane region" description="Helical" evidence="1">
    <location>
        <begin position="115"/>
        <end position="137"/>
    </location>
</feature>
<gene>
    <name evidence="3" type="ORF">GCM10011385_20960</name>
</gene>
<evidence type="ECO:0000313" key="3">
    <source>
        <dbReference type="EMBL" id="GGA66872.1"/>
    </source>
</evidence>
<keyword evidence="1" id="KW-0472">Membrane</keyword>
<feature type="transmembrane region" description="Helical" evidence="1">
    <location>
        <begin position="7"/>
        <end position="28"/>
    </location>
</feature>
<dbReference type="Proteomes" id="UP000636264">
    <property type="component" value="Unassembled WGS sequence"/>
</dbReference>
<protein>
    <submittedName>
        <fullName evidence="3">Membrane protein</fullName>
    </submittedName>
</protein>
<feature type="transmembrane region" description="Helical" evidence="1">
    <location>
        <begin position="75"/>
        <end position="95"/>
    </location>
</feature>